<evidence type="ECO:0000256" key="6">
    <source>
        <dbReference type="ARBA" id="ARBA00022990"/>
    </source>
</evidence>
<dbReference type="SUPFAM" id="SSF56801">
    <property type="entry name" value="Acetyl-CoA synthetase-like"/>
    <property type="match status" value="1"/>
</dbReference>
<dbReference type="InterPro" id="IPR045851">
    <property type="entry name" value="AMP-bd_C_sf"/>
</dbReference>
<dbReference type="EMBL" id="JBHTJM010000003">
    <property type="protein sequence ID" value="MFD0963098.1"/>
    <property type="molecule type" value="Genomic_DNA"/>
</dbReference>
<dbReference type="GO" id="GO:0003987">
    <property type="term" value="F:acetate-CoA ligase activity"/>
    <property type="evidence" value="ECO:0007669"/>
    <property type="project" value="UniProtKB-EC"/>
</dbReference>
<keyword evidence="5" id="KW-0067">ATP-binding</keyword>
<accession>A0ABW3HZZ1</accession>
<name>A0ABW3HZZ1_9FLAO</name>
<dbReference type="PANTHER" id="PTHR24095:SF14">
    <property type="entry name" value="ACETYL-COENZYME A SYNTHETASE 1"/>
    <property type="match status" value="1"/>
</dbReference>
<sequence length="631" mass="71164">MHNLRIKTYQQYKETYQKSIEDPEGFWSEVANNFVWRKKWDKTLDWDFTKPEVKWFEGAKLNITENCLDRHLAERGDKTAILFEPNDLNEKAQHITYKELHSRVCQFANVLRNNGVEKGDRVCLYMPMLPELAIAVLACARIGAVHSVVFAGFSASALAARINDASCKVLLTADAGYRGSKVTPLKQIADEALKKCESIEKTIVLNRCNLNVSLNKNQVWWHEELSKVNNKFEAVEMNAEDMLFILYTSGSTGQPKGMVHTCGGYMVYTAYSFLNVFQYQENDIYWCTADIGWITGHSYIVYGPLLNGATTVMFEGVPSYPDFGRFWQVCEKHKINQFYTAPTAIRALAKHPVGLVEKYDLSSLKVLGTVGEPINEEAWHWYDKYVGKNNCPIVDTWWQTETGGIMLSSLAGVTQDKPTYATLPLPGIQPVLLDSEGVEIKEVVATGRLAIKFPWPSIARTIYGNHERYKNVYFSTFKNMYFPGDGALRDTKGNYRITGRVDDVVIVSGHNLGTAPIEDAINEHEQVVESAIVGYPHSVKGNALYAYVIVYDKANKNDDLKNQINQLISDKIGPIAKCDKIQFVTGLPKTRSGKIMRRILRKIAANDFDNLGDTSTLLNPEVVKNIIENSL</sequence>
<dbReference type="InterPro" id="IPR020845">
    <property type="entry name" value="AMP-binding_CS"/>
</dbReference>
<evidence type="ECO:0000256" key="2">
    <source>
        <dbReference type="ARBA" id="ARBA00013275"/>
    </source>
</evidence>
<keyword evidence="3 11" id="KW-0436">Ligase</keyword>
<evidence type="ECO:0000259" key="8">
    <source>
        <dbReference type="Pfam" id="PF00501"/>
    </source>
</evidence>
<dbReference type="PANTHER" id="PTHR24095">
    <property type="entry name" value="ACETYL-COENZYME A SYNTHETASE"/>
    <property type="match status" value="1"/>
</dbReference>
<dbReference type="Pfam" id="PF00501">
    <property type="entry name" value="AMP-binding"/>
    <property type="match status" value="1"/>
</dbReference>
<dbReference type="InterPro" id="IPR011904">
    <property type="entry name" value="Ac_CoA_lig"/>
</dbReference>
<evidence type="ECO:0000259" key="10">
    <source>
        <dbReference type="Pfam" id="PF16177"/>
    </source>
</evidence>
<dbReference type="NCBIfam" id="NF001208">
    <property type="entry name" value="PRK00174.1"/>
    <property type="match status" value="1"/>
</dbReference>
<organism evidence="11 12">
    <name type="scientific">Pseudofulvibacter geojedonensis</name>
    <dbReference type="NCBI Taxonomy" id="1123758"/>
    <lineage>
        <taxon>Bacteria</taxon>
        <taxon>Pseudomonadati</taxon>
        <taxon>Bacteroidota</taxon>
        <taxon>Flavobacteriia</taxon>
        <taxon>Flavobacteriales</taxon>
        <taxon>Flavobacteriaceae</taxon>
        <taxon>Pseudofulvibacter</taxon>
    </lineage>
</organism>
<keyword evidence="4" id="KW-0547">Nucleotide-binding</keyword>
<feature type="domain" description="Acetyl-coenzyme A synthetase N-terminal" evidence="10">
    <location>
        <begin position="12"/>
        <end position="67"/>
    </location>
</feature>
<feature type="domain" description="AMP-dependent synthetase/ligase" evidence="8">
    <location>
        <begin position="69"/>
        <end position="454"/>
    </location>
</feature>
<comment type="caution">
    <text evidence="11">The sequence shown here is derived from an EMBL/GenBank/DDBJ whole genome shotgun (WGS) entry which is preliminary data.</text>
</comment>
<dbReference type="InterPro" id="IPR042099">
    <property type="entry name" value="ANL_N_sf"/>
</dbReference>
<dbReference type="PROSITE" id="PS00455">
    <property type="entry name" value="AMP_BINDING"/>
    <property type="match status" value="1"/>
</dbReference>
<evidence type="ECO:0000256" key="4">
    <source>
        <dbReference type="ARBA" id="ARBA00022741"/>
    </source>
</evidence>
<evidence type="ECO:0000256" key="7">
    <source>
        <dbReference type="NCBIfam" id="TIGR02188"/>
    </source>
</evidence>
<dbReference type="CDD" id="cd05966">
    <property type="entry name" value="ACS"/>
    <property type="match status" value="1"/>
</dbReference>
<protein>
    <recommendedName>
        <fullName evidence="2 7">Acetate--CoA ligase</fullName>
        <ecNumber evidence="2 7">6.2.1.1</ecNumber>
    </recommendedName>
</protein>
<dbReference type="Pfam" id="PF16177">
    <property type="entry name" value="ACAS_N"/>
    <property type="match status" value="1"/>
</dbReference>
<evidence type="ECO:0000256" key="1">
    <source>
        <dbReference type="ARBA" id="ARBA00006432"/>
    </source>
</evidence>
<evidence type="ECO:0000256" key="3">
    <source>
        <dbReference type="ARBA" id="ARBA00022598"/>
    </source>
</evidence>
<dbReference type="InterPro" id="IPR025110">
    <property type="entry name" value="AMP-bd_C"/>
</dbReference>
<comment type="similarity">
    <text evidence="1">Belongs to the ATP-dependent AMP-binding enzyme family.</text>
</comment>
<dbReference type="RefSeq" id="WP_377713454.1">
    <property type="nucleotide sequence ID" value="NZ_JBHTJM010000003.1"/>
</dbReference>
<dbReference type="Gene3D" id="3.40.50.12780">
    <property type="entry name" value="N-terminal domain of ligase-like"/>
    <property type="match status" value="1"/>
</dbReference>
<dbReference type="InterPro" id="IPR032387">
    <property type="entry name" value="ACAS_N"/>
</dbReference>
<dbReference type="NCBIfam" id="TIGR02188">
    <property type="entry name" value="Ac_CoA_lig_AcsA"/>
    <property type="match status" value="1"/>
</dbReference>
<evidence type="ECO:0000313" key="12">
    <source>
        <dbReference type="Proteomes" id="UP001596997"/>
    </source>
</evidence>
<evidence type="ECO:0000256" key="5">
    <source>
        <dbReference type="ARBA" id="ARBA00022840"/>
    </source>
</evidence>
<evidence type="ECO:0000259" key="9">
    <source>
        <dbReference type="Pfam" id="PF13193"/>
    </source>
</evidence>
<dbReference type="Pfam" id="PF13193">
    <property type="entry name" value="AMP-binding_C"/>
    <property type="match status" value="1"/>
</dbReference>
<evidence type="ECO:0000313" key="11">
    <source>
        <dbReference type="EMBL" id="MFD0963098.1"/>
    </source>
</evidence>
<keyword evidence="6" id="KW-0007">Acetylation</keyword>
<gene>
    <name evidence="11" type="primary">acs</name>
    <name evidence="11" type="ORF">ACFQ1O_03660</name>
</gene>
<dbReference type="Proteomes" id="UP001596997">
    <property type="component" value="Unassembled WGS sequence"/>
</dbReference>
<reference evidence="12" key="1">
    <citation type="journal article" date="2019" name="Int. J. Syst. Evol. Microbiol.">
        <title>The Global Catalogue of Microorganisms (GCM) 10K type strain sequencing project: providing services to taxonomists for standard genome sequencing and annotation.</title>
        <authorList>
            <consortium name="The Broad Institute Genomics Platform"/>
            <consortium name="The Broad Institute Genome Sequencing Center for Infectious Disease"/>
            <person name="Wu L."/>
            <person name="Ma J."/>
        </authorList>
    </citation>
    <scope>NUCLEOTIDE SEQUENCE [LARGE SCALE GENOMIC DNA]</scope>
    <source>
        <strain evidence="12">CCUG 62114</strain>
    </source>
</reference>
<dbReference type="Gene3D" id="3.30.300.30">
    <property type="match status" value="1"/>
</dbReference>
<keyword evidence="12" id="KW-1185">Reference proteome</keyword>
<feature type="domain" description="AMP-binding enzyme C-terminal" evidence="9">
    <location>
        <begin position="517"/>
        <end position="594"/>
    </location>
</feature>
<proteinExistence type="inferred from homology"/>
<dbReference type="EC" id="6.2.1.1" evidence="2 7"/>
<dbReference type="InterPro" id="IPR000873">
    <property type="entry name" value="AMP-dep_synth/lig_dom"/>
</dbReference>